<gene>
    <name evidence="2" type="ORF">PTSG_07697</name>
</gene>
<proteinExistence type="predicted"/>
<feature type="compositionally biased region" description="Low complexity" evidence="1">
    <location>
        <begin position="29"/>
        <end position="39"/>
    </location>
</feature>
<evidence type="ECO:0000313" key="3">
    <source>
        <dbReference type="Proteomes" id="UP000007799"/>
    </source>
</evidence>
<name>F2UHI1_SALR5</name>
<dbReference type="KEGG" id="sre:PTSG_07697"/>
<keyword evidence="3" id="KW-1185">Reference proteome</keyword>
<evidence type="ECO:0000313" key="2">
    <source>
        <dbReference type="EMBL" id="EGD76580.1"/>
    </source>
</evidence>
<sequence>MDTTTTTQQRALSADATSMPYGGSGTHTQVAQDQQQQNVQEDDDDDDNVDDSNNSGASSDGSVPDSDDDLTAAEQRSFMAQWMKPRTNPGIRVGPEFQASLPPPNPTPFSAKRGADSGQERASSLQAKQPKTFTS</sequence>
<accession>F2UHI1</accession>
<dbReference type="InParanoid" id="F2UHI1"/>
<feature type="compositionally biased region" description="Low complexity" evidence="1">
    <location>
        <begin position="51"/>
        <end position="64"/>
    </location>
</feature>
<reference evidence="2" key="1">
    <citation type="submission" date="2009-08" db="EMBL/GenBank/DDBJ databases">
        <title>Annotation of Salpingoeca rosetta.</title>
        <authorList>
            <consortium name="The Broad Institute Genome Sequencing Platform"/>
            <person name="Russ C."/>
            <person name="Cuomo C."/>
            <person name="Burger G."/>
            <person name="Gray M.W."/>
            <person name="Holland P.W.H."/>
            <person name="King N."/>
            <person name="Lang F.B.F."/>
            <person name="Roger A.J."/>
            <person name="Ruiz-Trillo I."/>
            <person name="Young S.K."/>
            <person name="Zeng Q."/>
            <person name="Gargeya S."/>
            <person name="Alvarado L."/>
            <person name="Berlin A."/>
            <person name="Chapman S.B."/>
            <person name="Chen Z."/>
            <person name="Freedman E."/>
            <person name="Gellesch M."/>
            <person name="Goldberg J."/>
            <person name="Griggs A."/>
            <person name="Gujja S."/>
            <person name="Heilman E."/>
            <person name="Heiman D."/>
            <person name="Howarth C."/>
            <person name="Mehta T."/>
            <person name="Neiman D."/>
            <person name="Pearson M."/>
            <person name="Roberts A."/>
            <person name="Saif S."/>
            <person name="Shea T."/>
            <person name="Shenoy N."/>
            <person name="Sisk P."/>
            <person name="Stolte C."/>
            <person name="Sykes S."/>
            <person name="White J."/>
            <person name="Yandava C."/>
            <person name="Haas B."/>
            <person name="Nusbaum C."/>
            <person name="Birren B."/>
        </authorList>
    </citation>
    <scope>NUCLEOTIDE SEQUENCE [LARGE SCALE GENOMIC DNA]</scope>
    <source>
        <strain evidence="2">ATCC 50818</strain>
    </source>
</reference>
<evidence type="ECO:0000256" key="1">
    <source>
        <dbReference type="SAM" id="MobiDB-lite"/>
    </source>
</evidence>
<feature type="compositionally biased region" description="Acidic residues" evidence="1">
    <location>
        <begin position="40"/>
        <end position="50"/>
    </location>
</feature>
<feature type="region of interest" description="Disordered" evidence="1">
    <location>
        <begin position="1"/>
        <end position="135"/>
    </location>
</feature>
<dbReference type="Proteomes" id="UP000007799">
    <property type="component" value="Unassembled WGS sequence"/>
</dbReference>
<organism evidence="3">
    <name type="scientific">Salpingoeca rosetta (strain ATCC 50818 / BSB-021)</name>
    <dbReference type="NCBI Taxonomy" id="946362"/>
    <lineage>
        <taxon>Eukaryota</taxon>
        <taxon>Choanoflagellata</taxon>
        <taxon>Craspedida</taxon>
        <taxon>Salpingoecidae</taxon>
        <taxon>Salpingoeca</taxon>
    </lineage>
</organism>
<feature type="compositionally biased region" description="Polar residues" evidence="1">
    <location>
        <begin position="120"/>
        <end position="135"/>
    </location>
</feature>
<dbReference type="EMBL" id="GL832974">
    <property type="protein sequence ID" value="EGD76580.1"/>
    <property type="molecule type" value="Genomic_DNA"/>
</dbReference>
<dbReference type="AlphaFoldDB" id="F2UHI1"/>
<dbReference type="GeneID" id="16072054"/>
<protein>
    <submittedName>
        <fullName evidence="2">Uncharacterized protein</fullName>
    </submittedName>
</protein>
<dbReference type="RefSeq" id="XP_004991494.1">
    <property type="nucleotide sequence ID" value="XM_004991437.1"/>
</dbReference>
<feature type="compositionally biased region" description="Polar residues" evidence="1">
    <location>
        <begin position="1"/>
        <end position="11"/>
    </location>
</feature>